<keyword evidence="1" id="KW-0472">Membrane</keyword>
<feature type="transmembrane region" description="Helical" evidence="1">
    <location>
        <begin position="254"/>
        <end position="277"/>
    </location>
</feature>
<sequence length="550" mass="59270">MTGAHTVKLALWCAALIAVMAGLSLLKGGLFADRYEGDMLHLTEIILRVADGQWPHLDFMTPIGMLAFWPIAVFVKAGAGFGMAVHLGQLSLAVALAPLAVWVALSRFRGPLAYLYILLVMTFALALVHGESISNISISMHYNRWAWALAFIMLPVGMLPPLRRSVAWDAAALGLPMAALALIKVTYVVALAPGLIVLLIARGQWAALGWGVAVTLAALAVFTGIAGVGIWPAYAQDVLTTAGSDIRTNPGLALDQVVTGPLFIGGHLVALAAVVFLRQSGFAALGLGLLCLVPGFVYVTYQNFGNDPQWMLVTALVVLMTLPAAGTRNPWGWDLRLSLGMVGAALLVASLPSFFNLAYSPLRHFSETTEDFTTVFPRSDQHDDFFTDTRRVFQVNLQIAGEDVSEDLEKFASLAERPDLTIVGGEEIAECSLHNGLVAWFDTAARQLEEAGIGPNARVLVADLLSALWMYSDDLQPLKGGAPWRYGGAPGIEDAQMVLVPLCAVNSQTRADIVTAIDEMGYTLRERLRTDLFILYDKQAEPDQIAANTR</sequence>
<reference evidence="3" key="1">
    <citation type="submission" date="2016-10" db="EMBL/GenBank/DDBJ databases">
        <authorList>
            <person name="Varghese N."/>
            <person name="Submissions S."/>
        </authorList>
    </citation>
    <scope>NUCLEOTIDE SEQUENCE [LARGE SCALE GENOMIC DNA]</scope>
    <source>
        <strain evidence="3">DSM 26893</strain>
    </source>
</reference>
<feature type="transmembrane region" description="Helical" evidence="1">
    <location>
        <begin position="284"/>
        <end position="304"/>
    </location>
</feature>
<keyword evidence="1" id="KW-1133">Transmembrane helix</keyword>
<dbReference type="EMBL" id="FOCM01000006">
    <property type="protein sequence ID" value="SEN78587.1"/>
    <property type="molecule type" value="Genomic_DNA"/>
</dbReference>
<feature type="transmembrane region" description="Helical" evidence="1">
    <location>
        <begin position="208"/>
        <end position="234"/>
    </location>
</feature>
<feature type="transmembrane region" description="Helical" evidence="1">
    <location>
        <begin position="111"/>
        <end position="130"/>
    </location>
</feature>
<protein>
    <recommendedName>
        <fullName evidence="4">DUF2029 domain-containing protein</fullName>
    </recommendedName>
</protein>
<dbReference type="Proteomes" id="UP000199372">
    <property type="component" value="Unassembled WGS sequence"/>
</dbReference>
<dbReference type="AlphaFoldDB" id="A0A1H8JEE6"/>
<feature type="transmembrane region" description="Helical" evidence="1">
    <location>
        <begin position="56"/>
        <end position="75"/>
    </location>
</feature>
<keyword evidence="1" id="KW-0812">Transmembrane</keyword>
<dbReference type="RefSeq" id="WP_091846025.1">
    <property type="nucleotide sequence ID" value="NZ_FOCM01000006.1"/>
</dbReference>
<gene>
    <name evidence="2" type="ORF">SAMN04488011_106167</name>
</gene>
<dbReference type="OrthoDB" id="7993201at2"/>
<keyword evidence="3" id="KW-1185">Reference proteome</keyword>
<feature type="transmembrane region" description="Helical" evidence="1">
    <location>
        <begin position="142"/>
        <end position="159"/>
    </location>
</feature>
<feature type="transmembrane region" description="Helical" evidence="1">
    <location>
        <begin position="179"/>
        <end position="201"/>
    </location>
</feature>
<evidence type="ECO:0008006" key="4">
    <source>
        <dbReference type="Google" id="ProtNLM"/>
    </source>
</evidence>
<proteinExistence type="predicted"/>
<accession>A0A1H8JEE6</accession>
<evidence type="ECO:0000256" key="1">
    <source>
        <dbReference type="SAM" id="Phobius"/>
    </source>
</evidence>
<feature type="transmembrane region" description="Helical" evidence="1">
    <location>
        <begin position="87"/>
        <end position="105"/>
    </location>
</feature>
<evidence type="ECO:0000313" key="2">
    <source>
        <dbReference type="EMBL" id="SEN78587.1"/>
    </source>
</evidence>
<name>A0A1H8JEE6_9RHOB</name>
<feature type="transmembrane region" description="Helical" evidence="1">
    <location>
        <begin position="339"/>
        <end position="359"/>
    </location>
</feature>
<feature type="transmembrane region" description="Helical" evidence="1">
    <location>
        <begin position="310"/>
        <end position="327"/>
    </location>
</feature>
<organism evidence="2 3">
    <name type="scientific">Palleronia pelagia</name>
    <dbReference type="NCBI Taxonomy" id="387096"/>
    <lineage>
        <taxon>Bacteria</taxon>
        <taxon>Pseudomonadati</taxon>
        <taxon>Pseudomonadota</taxon>
        <taxon>Alphaproteobacteria</taxon>
        <taxon>Rhodobacterales</taxon>
        <taxon>Roseobacteraceae</taxon>
        <taxon>Palleronia</taxon>
    </lineage>
</organism>
<evidence type="ECO:0000313" key="3">
    <source>
        <dbReference type="Proteomes" id="UP000199372"/>
    </source>
</evidence>